<dbReference type="Proteomes" id="UP000294743">
    <property type="component" value="Unassembled WGS sequence"/>
</dbReference>
<evidence type="ECO:0000313" key="15">
    <source>
        <dbReference type="Proteomes" id="UP000294743"/>
    </source>
</evidence>
<dbReference type="AlphaFoldDB" id="A0A4R7ZCN2"/>
<dbReference type="InterPro" id="IPR013221">
    <property type="entry name" value="Mur_ligase_cen"/>
</dbReference>
<dbReference type="GO" id="GO:0008841">
    <property type="term" value="F:dihydrofolate synthase activity"/>
    <property type="evidence" value="ECO:0007669"/>
    <property type="project" value="TreeGrafter"/>
</dbReference>
<dbReference type="EC" id="6.3.2.17" evidence="3"/>
<evidence type="ECO:0000256" key="11">
    <source>
        <dbReference type="PIRNR" id="PIRNR001563"/>
    </source>
</evidence>
<evidence type="ECO:0000256" key="7">
    <source>
        <dbReference type="ARBA" id="ARBA00022840"/>
    </source>
</evidence>
<keyword evidence="6 11" id="KW-0547">Nucleotide-binding</keyword>
<dbReference type="FunFam" id="3.40.1190.10:FF:000011">
    <property type="entry name" value="Folylpolyglutamate synthase/dihydrofolate synthase"/>
    <property type="match status" value="1"/>
</dbReference>
<protein>
    <recommendedName>
        <fullName evidence="3">tetrahydrofolate synthase</fullName>
        <ecNumber evidence="3">6.3.2.17</ecNumber>
    </recommendedName>
    <alternativeName>
        <fullName evidence="9">Tetrahydrofolylpolyglutamate synthase</fullName>
    </alternativeName>
</protein>
<comment type="similarity">
    <text evidence="2 11">Belongs to the folylpolyglutamate synthase family.</text>
</comment>
<dbReference type="SUPFAM" id="SSF53623">
    <property type="entry name" value="MurD-like peptide ligases, catalytic domain"/>
    <property type="match status" value="1"/>
</dbReference>
<evidence type="ECO:0000256" key="6">
    <source>
        <dbReference type="ARBA" id="ARBA00022741"/>
    </source>
</evidence>
<dbReference type="InterPro" id="IPR036615">
    <property type="entry name" value="Mur_ligase_C_dom_sf"/>
</dbReference>
<keyword evidence="5" id="KW-0479">Metal-binding</keyword>
<sequence length="413" mass="47193">MMKFTNSKQVIDKIEVKKRNGLQLLSLKAFMEEVGNPHLQLKCIHVAGTNGKGSTVNAMNHVLMEAGYKVGTFTSPYLETHHDRIRINDTFISDQAIVDYANTYYEKWVEHDLSMFEIDMFIAAQYFVDQKVDLAIFEVGMGGDRDATNIIFPMISVITNIGLDHMEFLGKTYVEIAEKKAGIIKAHTPLVTMERRQECLDVFANVCKQVDSQMIVCDDPRDVYVDDMLHFTYRDMHFNQQTLAKYQAKNSSLAIEALLQLRQRELVTFSDQDLHQGIRNAIWKGRFEEIQKHPRVIIDGAHNVEGMRALVDSCREYDNIRVLFSALADKPYGEMIDLLMEISDDITVCEFDFPRAATAETIAAGKDVKIIKDYRKAINELMDESHILLVCGSLYFIAEVRDMFLKKGESTLS</sequence>
<evidence type="ECO:0000256" key="9">
    <source>
        <dbReference type="ARBA" id="ARBA00030592"/>
    </source>
</evidence>
<dbReference type="OrthoDB" id="9809356at2"/>
<evidence type="ECO:0000259" key="12">
    <source>
        <dbReference type="Pfam" id="PF02875"/>
    </source>
</evidence>
<evidence type="ECO:0000256" key="2">
    <source>
        <dbReference type="ARBA" id="ARBA00008276"/>
    </source>
</evidence>
<evidence type="ECO:0000256" key="4">
    <source>
        <dbReference type="ARBA" id="ARBA00022598"/>
    </source>
</evidence>
<dbReference type="RefSeq" id="WP_134170636.1">
    <property type="nucleotide sequence ID" value="NZ_SODD01000037.1"/>
</dbReference>
<comment type="catalytic activity">
    <reaction evidence="10">
        <text>(6S)-5,6,7,8-tetrahydrofolyl-(gamma-L-Glu)(n) + L-glutamate + ATP = (6S)-5,6,7,8-tetrahydrofolyl-(gamma-L-Glu)(n+1) + ADP + phosphate + H(+)</text>
        <dbReference type="Rhea" id="RHEA:10580"/>
        <dbReference type="Rhea" id="RHEA-COMP:14738"/>
        <dbReference type="Rhea" id="RHEA-COMP:14740"/>
        <dbReference type="ChEBI" id="CHEBI:15378"/>
        <dbReference type="ChEBI" id="CHEBI:29985"/>
        <dbReference type="ChEBI" id="CHEBI:30616"/>
        <dbReference type="ChEBI" id="CHEBI:43474"/>
        <dbReference type="ChEBI" id="CHEBI:141005"/>
        <dbReference type="ChEBI" id="CHEBI:456216"/>
        <dbReference type="EC" id="6.3.2.17"/>
    </reaction>
</comment>
<proteinExistence type="inferred from homology"/>
<keyword evidence="15" id="KW-1185">Reference proteome</keyword>
<dbReference type="InterPro" id="IPR001645">
    <property type="entry name" value="Folylpolyglutamate_synth"/>
</dbReference>
<dbReference type="PROSITE" id="PS01011">
    <property type="entry name" value="FOLYLPOLYGLU_SYNT_1"/>
    <property type="match status" value="1"/>
</dbReference>
<keyword evidence="7 11" id="KW-0067">ATP-binding</keyword>
<comment type="caution">
    <text evidence="14">The sequence shown here is derived from an EMBL/GenBank/DDBJ whole genome shotgun (WGS) entry which is preliminary data.</text>
</comment>
<evidence type="ECO:0000256" key="1">
    <source>
        <dbReference type="ARBA" id="ARBA00001946"/>
    </source>
</evidence>
<name>A0A4R7ZCN2_9FIRM</name>
<dbReference type="NCBIfam" id="TIGR01499">
    <property type="entry name" value="folC"/>
    <property type="match status" value="1"/>
</dbReference>
<keyword evidence="8" id="KW-0460">Magnesium</keyword>
<dbReference type="GO" id="GO:0005524">
    <property type="term" value="F:ATP binding"/>
    <property type="evidence" value="ECO:0007669"/>
    <property type="project" value="UniProtKB-KW"/>
</dbReference>
<dbReference type="PROSITE" id="PS01012">
    <property type="entry name" value="FOLYLPOLYGLU_SYNT_2"/>
    <property type="match status" value="1"/>
</dbReference>
<dbReference type="InterPro" id="IPR036565">
    <property type="entry name" value="Mur-like_cat_sf"/>
</dbReference>
<reference evidence="14 15" key="1">
    <citation type="submission" date="2019-03" db="EMBL/GenBank/DDBJ databases">
        <title>Genomic Encyclopedia of Type Strains, Phase IV (KMG-IV): sequencing the most valuable type-strain genomes for metagenomic binning, comparative biology and taxonomic classification.</title>
        <authorList>
            <person name="Goeker M."/>
        </authorList>
    </citation>
    <scope>NUCLEOTIDE SEQUENCE [LARGE SCALE GENOMIC DNA]</scope>
    <source>
        <strain evidence="14 15">DSM 28867</strain>
    </source>
</reference>
<dbReference type="PANTHER" id="PTHR11136:SF0">
    <property type="entry name" value="DIHYDROFOLATE SYNTHETASE-RELATED"/>
    <property type="match status" value="1"/>
</dbReference>
<evidence type="ECO:0000256" key="8">
    <source>
        <dbReference type="ARBA" id="ARBA00022842"/>
    </source>
</evidence>
<dbReference type="GO" id="GO:0004326">
    <property type="term" value="F:tetrahydrofolylpolyglutamate synthase activity"/>
    <property type="evidence" value="ECO:0007669"/>
    <property type="project" value="UniProtKB-EC"/>
</dbReference>
<gene>
    <name evidence="14" type="ORF">EDD63_13715</name>
</gene>
<dbReference type="PANTHER" id="PTHR11136">
    <property type="entry name" value="FOLYLPOLYGLUTAMATE SYNTHASE-RELATED"/>
    <property type="match status" value="1"/>
</dbReference>
<keyword evidence="4 11" id="KW-0436">Ligase</keyword>
<dbReference type="GO" id="GO:0005737">
    <property type="term" value="C:cytoplasm"/>
    <property type="evidence" value="ECO:0007669"/>
    <property type="project" value="TreeGrafter"/>
</dbReference>
<evidence type="ECO:0000256" key="5">
    <source>
        <dbReference type="ARBA" id="ARBA00022723"/>
    </source>
</evidence>
<dbReference type="Pfam" id="PF08245">
    <property type="entry name" value="Mur_ligase_M"/>
    <property type="match status" value="1"/>
</dbReference>
<accession>A0A4R7ZCN2</accession>
<evidence type="ECO:0000313" key="14">
    <source>
        <dbReference type="EMBL" id="TDW14616.1"/>
    </source>
</evidence>
<organism evidence="14 15">
    <name type="scientific">Breznakia blatticola</name>
    <dbReference type="NCBI Taxonomy" id="1754012"/>
    <lineage>
        <taxon>Bacteria</taxon>
        <taxon>Bacillati</taxon>
        <taxon>Bacillota</taxon>
        <taxon>Erysipelotrichia</taxon>
        <taxon>Erysipelotrichales</taxon>
        <taxon>Erysipelotrichaceae</taxon>
        <taxon>Breznakia</taxon>
    </lineage>
</organism>
<evidence type="ECO:0000256" key="3">
    <source>
        <dbReference type="ARBA" id="ARBA00013025"/>
    </source>
</evidence>
<dbReference type="GO" id="GO:0046872">
    <property type="term" value="F:metal ion binding"/>
    <property type="evidence" value="ECO:0007669"/>
    <property type="project" value="UniProtKB-KW"/>
</dbReference>
<dbReference type="Gene3D" id="3.40.1190.10">
    <property type="entry name" value="Mur-like, catalytic domain"/>
    <property type="match status" value="1"/>
</dbReference>
<comment type="cofactor">
    <cofactor evidence="1">
        <name>Mg(2+)</name>
        <dbReference type="ChEBI" id="CHEBI:18420"/>
    </cofactor>
</comment>
<dbReference type="InterPro" id="IPR004101">
    <property type="entry name" value="Mur_ligase_C"/>
</dbReference>
<dbReference type="SUPFAM" id="SSF53244">
    <property type="entry name" value="MurD-like peptide ligases, peptide-binding domain"/>
    <property type="match status" value="1"/>
</dbReference>
<dbReference type="EMBL" id="SODD01000037">
    <property type="protein sequence ID" value="TDW14616.1"/>
    <property type="molecule type" value="Genomic_DNA"/>
</dbReference>
<evidence type="ECO:0000256" key="10">
    <source>
        <dbReference type="ARBA" id="ARBA00047493"/>
    </source>
</evidence>
<dbReference type="Pfam" id="PF02875">
    <property type="entry name" value="Mur_ligase_C"/>
    <property type="match status" value="1"/>
</dbReference>
<dbReference type="PIRSF" id="PIRSF001563">
    <property type="entry name" value="Folylpolyglu_synth"/>
    <property type="match status" value="1"/>
</dbReference>
<evidence type="ECO:0000259" key="13">
    <source>
        <dbReference type="Pfam" id="PF08245"/>
    </source>
</evidence>
<feature type="domain" description="Mur ligase central" evidence="13">
    <location>
        <begin position="46"/>
        <end position="198"/>
    </location>
</feature>
<dbReference type="Gene3D" id="3.90.190.20">
    <property type="entry name" value="Mur ligase, C-terminal domain"/>
    <property type="match status" value="1"/>
</dbReference>
<dbReference type="InterPro" id="IPR018109">
    <property type="entry name" value="Folylpolyglutamate_synth_CS"/>
</dbReference>
<feature type="domain" description="Mur ligase C-terminal" evidence="12">
    <location>
        <begin position="285"/>
        <end position="393"/>
    </location>
</feature>